<evidence type="ECO:0008006" key="4">
    <source>
        <dbReference type="Google" id="ProtNLM"/>
    </source>
</evidence>
<organism evidence="2 3">
    <name type="scientific">Enterocloster citroniae</name>
    <dbReference type="NCBI Taxonomy" id="358743"/>
    <lineage>
        <taxon>Bacteria</taxon>
        <taxon>Bacillati</taxon>
        <taxon>Bacillota</taxon>
        <taxon>Clostridia</taxon>
        <taxon>Lachnospirales</taxon>
        <taxon>Lachnospiraceae</taxon>
        <taxon>Enterocloster</taxon>
    </lineage>
</organism>
<dbReference type="InterPro" id="IPR045798">
    <property type="entry name" value="TrbL_Firmicutes"/>
</dbReference>
<feature type="transmembrane region" description="Helical" evidence="1">
    <location>
        <begin position="102"/>
        <end position="124"/>
    </location>
</feature>
<name>A0AA41FDS2_9FIRM</name>
<keyword evidence="1" id="KW-0472">Membrane</keyword>
<dbReference type="EMBL" id="WQPS01000010">
    <property type="protein sequence ID" value="MBT9809659.1"/>
    <property type="molecule type" value="Genomic_DNA"/>
</dbReference>
<keyword evidence="1" id="KW-0812">Transmembrane</keyword>
<sequence length="288" mass="31706">MDTIINAIVEWLKGVLVDGIMGNLDGLFNNVNEQVGGIAAQVGTSPADFNAGVFSMIRHISETVVLPIAGIILTFVMTYELIQMLIDRNNLHDIDTWMFFKWIFKTFVAVTILTNTFNIVLAVFDVSQHVIQQSAGLIQSGTEITPDIMDSLRTDLEAMELGPLFGLFLQSFLVQFTMTALNIVIFVIVYGRMIEIYLLTSLAPIPFSTVANRETGHMGQNYFRSLCAVGFQELLIMVCVAIYAVLIQGIATDGDPMGAIWRCVGYTVLLCFSLFKTGSLSKSIFGTG</sequence>
<dbReference type="Pfam" id="PF19478">
    <property type="entry name" value="TrbL_2"/>
    <property type="match status" value="1"/>
</dbReference>
<feature type="transmembrane region" description="Helical" evidence="1">
    <location>
        <begin position="167"/>
        <end position="190"/>
    </location>
</feature>
<comment type="caution">
    <text evidence="2">The sequence shown here is derived from an EMBL/GenBank/DDBJ whole genome shotgun (WGS) entry which is preliminary data.</text>
</comment>
<dbReference type="RefSeq" id="WP_215630052.1">
    <property type="nucleotide sequence ID" value="NZ_JAQDJP010000009.1"/>
</dbReference>
<evidence type="ECO:0000256" key="1">
    <source>
        <dbReference type="SAM" id="Phobius"/>
    </source>
</evidence>
<feature type="transmembrane region" description="Helical" evidence="1">
    <location>
        <begin position="222"/>
        <end position="247"/>
    </location>
</feature>
<dbReference type="AlphaFoldDB" id="A0AA41FDS2"/>
<evidence type="ECO:0000313" key="3">
    <source>
        <dbReference type="Proteomes" id="UP000708338"/>
    </source>
</evidence>
<keyword evidence="1" id="KW-1133">Transmembrane helix</keyword>
<feature type="transmembrane region" description="Helical" evidence="1">
    <location>
        <begin position="64"/>
        <end position="82"/>
    </location>
</feature>
<evidence type="ECO:0000313" key="2">
    <source>
        <dbReference type="EMBL" id="MBT9809659.1"/>
    </source>
</evidence>
<reference evidence="2" key="1">
    <citation type="journal article" date="2021" name="Gut Microbes">
        <title>A synthetic consortium of 100 gut commensals modulates the composition and function in a colon model of the microbiome of elderly subjects.</title>
        <authorList>
            <person name="Perez M."/>
            <person name="Ntemiri A."/>
            <person name="Tan H."/>
            <person name="Harris H.M.B."/>
            <person name="Roager H.M."/>
            <person name="Ribiere C."/>
            <person name="O'Toole P.W."/>
        </authorList>
    </citation>
    <scope>NUCLEOTIDE SEQUENCE</scope>
    <source>
        <strain evidence="2">MCC335</strain>
    </source>
</reference>
<dbReference type="Proteomes" id="UP000708338">
    <property type="component" value="Unassembled WGS sequence"/>
</dbReference>
<feature type="transmembrane region" description="Helical" evidence="1">
    <location>
        <begin position="259"/>
        <end position="275"/>
    </location>
</feature>
<accession>A0AA41FDS2</accession>
<gene>
    <name evidence="2" type="ORF">GPL26_08400</name>
</gene>
<protein>
    <recommendedName>
        <fullName evidence="4">Conjugal transfer protein TrbL</fullName>
    </recommendedName>
</protein>
<proteinExistence type="predicted"/>